<dbReference type="SMART" id="SM00829">
    <property type="entry name" value="PKS_ER"/>
    <property type="match status" value="1"/>
</dbReference>
<dbReference type="Gene3D" id="3.90.180.10">
    <property type="entry name" value="Medium-chain alcohol dehydrogenases, catalytic domain"/>
    <property type="match status" value="1"/>
</dbReference>
<feature type="domain" description="Enoyl reductase (ER)" evidence="6">
    <location>
        <begin position="11"/>
        <end position="341"/>
    </location>
</feature>
<proteinExistence type="inferred from homology"/>
<sequence>MIQARGYAALGSSQALRPYAFERKEVDARQVLIRILYCGICHADIHQARNEYGNTHYPLVPGHEIVGRIERVGPLVTQFNAGDLVGVGYFIDSCRHCSSCAEGEEQFCETGLLPTQNGKLPDGSTTKGGYSDVIVVDERYVLHISERLDAPAVAPLLCAGITAYSALTHGPVGPGDQVAILGLGGIGHLAVKFAVAFGAQVTVLSSSPQKQEPALALGAHAFIHTGDKTAMKQANRRFDFILDTVSANHAYDPYLNLLKKDGTLIVVGRPPQTPQLDPISLISRRRKIVGSFIGGMAETQEMLDYCADHAITADIELIPPVDMNKAYERVLNGDVHYRFVIDMAQLTQ</sequence>
<evidence type="ECO:0000256" key="3">
    <source>
        <dbReference type="ARBA" id="ARBA00022833"/>
    </source>
</evidence>
<dbReference type="KEGG" id="sli:Slin_3779"/>
<dbReference type="InterPro" id="IPR011032">
    <property type="entry name" value="GroES-like_sf"/>
</dbReference>
<dbReference type="InterPro" id="IPR013154">
    <property type="entry name" value="ADH-like_N"/>
</dbReference>
<dbReference type="GO" id="GO:0008106">
    <property type="term" value="F:alcohol dehydrogenase (NADP+) activity"/>
    <property type="evidence" value="ECO:0007669"/>
    <property type="project" value="UniProtKB-ARBA"/>
</dbReference>
<dbReference type="SUPFAM" id="SSF51735">
    <property type="entry name" value="NAD(P)-binding Rossmann-fold domains"/>
    <property type="match status" value="1"/>
</dbReference>
<evidence type="ECO:0000256" key="5">
    <source>
        <dbReference type="RuleBase" id="RU361277"/>
    </source>
</evidence>
<comment type="similarity">
    <text evidence="5">Belongs to the zinc-containing alcohol dehydrogenase family.</text>
</comment>
<dbReference type="RefSeq" id="WP_012928289.1">
    <property type="nucleotide sequence ID" value="NC_013730.1"/>
</dbReference>
<comment type="cofactor">
    <cofactor evidence="1 5">
        <name>Zn(2+)</name>
        <dbReference type="ChEBI" id="CHEBI:29105"/>
    </cofactor>
</comment>
<dbReference type="HOGENOM" id="CLU_026673_20_2_10"/>
<keyword evidence="3 5" id="KW-0862">Zinc</keyword>
<dbReference type="AlphaFoldDB" id="D2QC39"/>
<dbReference type="Pfam" id="PF00107">
    <property type="entry name" value="ADH_zinc_N"/>
    <property type="match status" value="1"/>
</dbReference>
<evidence type="ECO:0000256" key="4">
    <source>
        <dbReference type="ARBA" id="ARBA00023002"/>
    </source>
</evidence>
<dbReference type="PROSITE" id="PS00059">
    <property type="entry name" value="ADH_ZINC"/>
    <property type="match status" value="1"/>
</dbReference>
<keyword evidence="4" id="KW-0560">Oxidoreductase</keyword>
<reference evidence="7 8" key="1">
    <citation type="journal article" date="2010" name="Stand. Genomic Sci.">
        <title>Complete genome sequence of Spirosoma linguale type strain (1).</title>
        <authorList>
            <person name="Lail K."/>
            <person name="Sikorski J."/>
            <person name="Saunders E."/>
            <person name="Lapidus A."/>
            <person name="Glavina Del Rio T."/>
            <person name="Copeland A."/>
            <person name="Tice H."/>
            <person name="Cheng J.-F."/>
            <person name="Lucas S."/>
            <person name="Nolan M."/>
            <person name="Bruce D."/>
            <person name="Goodwin L."/>
            <person name="Pitluck S."/>
            <person name="Ivanova N."/>
            <person name="Mavromatis K."/>
            <person name="Ovchinnikova G."/>
            <person name="Pati A."/>
            <person name="Chen A."/>
            <person name="Palaniappan K."/>
            <person name="Land M."/>
            <person name="Hauser L."/>
            <person name="Chang Y.-J."/>
            <person name="Jeffries C.D."/>
            <person name="Chain P."/>
            <person name="Brettin T."/>
            <person name="Detter J.C."/>
            <person name="Schuetze A."/>
            <person name="Rohde M."/>
            <person name="Tindall B.J."/>
            <person name="Goeker M."/>
            <person name="Bristow J."/>
            <person name="Eisen J.A."/>
            <person name="Markowitz V."/>
            <person name="Hugenholtz P."/>
            <person name="Kyrpides N.C."/>
            <person name="Klenk H.-P."/>
            <person name="Chen F."/>
        </authorList>
    </citation>
    <scope>NUCLEOTIDE SEQUENCE [LARGE SCALE GENOMIC DNA]</scope>
    <source>
        <strain evidence="8">ATCC 33905 / DSM 74 / LMG 10896 / Claus 1</strain>
    </source>
</reference>
<dbReference type="InterPro" id="IPR013149">
    <property type="entry name" value="ADH-like_C"/>
</dbReference>
<keyword evidence="2 5" id="KW-0479">Metal-binding</keyword>
<name>D2QC39_SPILD</name>
<dbReference type="eggNOG" id="COG1064">
    <property type="taxonomic scope" value="Bacteria"/>
</dbReference>
<dbReference type="Proteomes" id="UP000002028">
    <property type="component" value="Chromosome"/>
</dbReference>
<dbReference type="InterPro" id="IPR020843">
    <property type="entry name" value="ER"/>
</dbReference>
<dbReference type="STRING" id="504472.Slin_3779"/>
<dbReference type="FunFam" id="3.40.50.720:FF:000022">
    <property type="entry name" value="Cinnamyl alcohol dehydrogenase"/>
    <property type="match status" value="1"/>
</dbReference>
<dbReference type="InterPro" id="IPR036291">
    <property type="entry name" value="NAD(P)-bd_dom_sf"/>
</dbReference>
<protein>
    <submittedName>
        <fullName evidence="7">Alcohol dehydrogenase zinc-binding domain protein</fullName>
    </submittedName>
</protein>
<dbReference type="CDD" id="cd05283">
    <property type="entry name" value="CAD1"/>
    <property type="match status" value="1"/>
</dbReference>
<evidence type="ECO:0000313" key="7">
    <source>
        <dbReference type="EMBL" id="ADB39774.1"/>
    </source>
</evidence>
<gene>
    <name evidence="7" type="ordered locus">Slin_3779</name>
</gene>
<evidence type="ECO:0000313" key="8">
    <source>
        <dbReference type="Proteomes" id="UP000002028"/>
    </source>
</evidence>
<evidence type="ECO:0000256" key="1">
    <source>
        <dbReference type="ARBA" id="ARBA00001947"/>
    </source>
</evidence>
<dbReference type="Pfam" id="PF08240">
    <property type="entry name" value="ADH_N"/>
    <property type="match status" value="1"/>
</dbReference>
<dbReference type="PANTHER" id="PTHR42683">
    <property type="entry name" value="ALDEHYDE REDUCTASE"/>
    <property type="match status" value="1"/>
</dbReference>
<keyword evidence="8" id="KW-1185">Reference proteome</keyword>
<dbReference type="Gene3D" id="3.40.50.720">
    <property type="entry name" value="NAD(P)-binding Rossmann-like Domain"/>
    <property type="match status" value="1"/>
</dbReference>
<dbReference type="InterPro" id="IPR047109">
    <property type="entry name" value="CAD-like"/>
</dbReference>
<dbReference type="EMBL" id="CP001769">
    <property type="protein sequence ID" value="ADB39774.1"/>
    <property type="molecule type" value="Genomic_DNA"/>
</dbReference>
<dbReference type="GO" id="GO:0008270">
    <property type="term" value="F:zinc ion binding"/>
    <property type="evidence" value="ECO:0007669"/>
    <property type="project" value="InterPro"/>
</dbReference>
<evidence type="ECO:0000259" key="6">
    <source>
        <dbReference type="SMART" id="SM00829"/>
    </source>
</evidence>
<dbReference type="InterPro" id="IPR002328">
    <property type="entry name" value="ADH_Zn_CS"/>
</dbReference>
<accession>D2QC39</accession>
<evidence type="ECO:0000256" key="2">
    <source>
        <dbReference type="ARBA" id="ARBA00022723"/>
    </source>
</evidence>
<organism evidence="7 8">
    <name type="scientific">Spirosoma linguale (strain ATCC 33905 / DSM 74 / LMG 10896 / Claus 1)</name>
    <dbReference type="NCBI Taxonomy" id="504472"/>
    <lineage>
        <taxon>Bacteria</taxon>
        <taxon>Pseudomonadati</taxon>
        <taxon>Bacteroidota</taxon>
        <taxon>Cytophagia</taxon>
        <taxon>Cytophagales</taxon>
        <taxon>Cytophagaceae</taxon>
        <taxon>Spirosoma</taxon>
    </lineage>
</organism>
<dbReference type="SUPFAM" id="SSF50129">
    <property type="entry name" value="GroES-like"/>
    <property type="match status" value="1"/>
</dbReference>